<reference evidence="1" key="1">
    <citation type="journal article" date="2015" name="Nature">
        <title>Complex archaea that bridge the gap between prokaryotes and eukaryotes.</title>
        <authorList>
            <person name="Spang A."/>
            <person name="Saw J.H."/>
            <person name="Jorgensen S.L."/>
            <person name="Zaremba-Niedzwiedzka K."/>
            <person name="Martijn J."/>
            <person name="Lind A.E."/>
            <person name="van Eijk R."/>
            <person name="Schleper C."/>
            <person name="Guy L."/>
            <person name="Ettema T.J."/>
        </authorList>
    </citation>
    <scope>NUCLEOTIDE SEQUENCE</scope>
</reference>
<evidence type="ECO:0008006" key="2">
    <source>
        <dbReference type="Google" id="ProtNLM"/>
    </source>
</evidence>
<protein>
    <recommendedName>
        <fullName evidence="2">Terminase large subunit gp17-like C-terminal domain-containing protein</fullName>
    </recommendedName>
</protein>
<evidence type="ECO:0000313" key="1">
    <source>
        <dbReference type="EMBL" id="KKL44558.1"/>
    </source>
</evidence>
<name>A0A0F9C5I4_9ZZZZ</name>
<sequence>MSLYRIGSDDVSKNWRCDAQTCREENSESFQGLHSVGGTPFYIFDEASGIPDGIWKARIGGATDGEPMSFDFGNPTRKSGYFFQNCVGENKHRHITRSIDSRSVHLTNKDLFAEWAEDWGEDSDLFKVKVRGIFPSAGSVQFISTDLVTEAMDRKPIEDKSNALVIGVDVARFGSNNTVIYPRIGRDAVSFPYEQYNGLDNIQVAEKVIEMIQKFSALGKPCSGLFVDGGGLGGGVVDILRRFGYNPLDVNFGGKAADRRYYRKGDEMWGRMRDDMQYLSLPKDTALKSQFTQREYGFTDDASRIKLESKALMQERLGDNASPDIADALALTYYALPMTIDQGFSEIANKGNWDYIRRHGNVAENIWNYVTTVLSVP</sequence>
<proteinExistence type="predicted"/>
<dbReference type="Gene3D" id="3.30.420.240">
    <property type="match status" value="1"/>
</dbReference>
<accession>A0A0F9C5I4</accession>
<dbReference type="AlphaFoldDB" id="A0A0F9C5I4"/>
<comment type="caution">
    <text evidence="1">The sequence shown here is derived from an EMBL/GenBank/DDBJ whole genome shotgun (WGS) entry which is preliminary data.</text>
</comment>
<organism evidence="1">
    <name type="scientific">marine sediment metagenome</name>
    <dbReference type="NCBI Taxonomy" id="412755"/>
    <lineage>
        <taxon>unclassified sequences</taxon>
        <taxon>metagenomes</taxon>
        <taxon>ecological metagenomes</taxon>
    </lineage>
</organism>
<gene>
    <name evidence="1" type="ORF">LCGC14_2364500</name>
</gene>
<dbReference type="EMBL" id="LAZR01034714">
    <property type="protein sequence ID" value="KKL44558.1"/>
    <property type="molecule type" value="Genomic_DNA"/>
</dbReference>